<dbReference type="Pfam" id="PF07811">
    <property type="entry name" value="TadE"/>
    <property type="match status" value="1"/>
</dbReference>
<evidence type="ECO:0000313" key="3">
    <source>
        <dbReference type="EMBL" id="QBY52343.1"/>
    </source>
</evidence>
<dbReference type="AlphaFoldDB" id="A0A4P7LGJ2"/>
<feature type="domain" description="TadE-like" evidence="2">
    <location>
        <begin position="19"/>
        <end position="61"/>
    </location>
</feature>
<accession>A0A4P7LGJ2</accession>
<evidence type="ECO:0000313" key="4">
    <source>
        <dbReference type="Proteomes" id="UP000295294"/>
    </source>
</evidence>
<protein>
    <submittedName>
        <fullName evidence="3">Pilus assembly protein</fullName>
    </submittedName>
</protein>
<organism evidence="3 4">
    <name type="scientific">Cupriavidus oxalaticus</name>
    <dbReference type="NCBI Taxonomy" id="96344"/>
    <lineage>
        <taxon>Bacteria</taxon>
        <taxon>Pseudomonadati</taxon>
        <taxon>Pseudomonadota</taxon>
        <taxon>Betaproteobacteria</taxon>
        <taxon>Burkholderiales</taxon>
        <taxon>Burkholderiaceae</taxon>
        <taxon>Cupriavidus</taxon>
    </lineage>
</organism>
<dbReference type="InterPro" id="IPR012495">
    <property type="entry name" value="TadE-like_dom"/>
</dbReference>
<evidence type="ECO:0000256" key="1">
    <source>
        <dbReference type="SAM" id="Phobius"/>
    </source>
</evidence>
<dbReference type="OrthoDB" id="7026216at2"/>
<name>A0A4P7LGJ2_9BURK</name>
<keyword evidence="1" id="KW-0472">Membrane</keyword>
<reference evidence="3 4" key="1">
    <citation type="submission" date="2019-03" db="EMBL/GenBank/DDBJ databases">
        <title>Efficiently degradation of phenoxyalkanoic acid herbicides by Cupriavidus oxalaticus strain X32.</title>
        <authorList>
            <person name="Sheng X."/>
        </authorList>
    </citation>
    <scope>NUCLEOTIDE SEQUENCE [LARGE SCALE GENOMIC DNA]</scope>
    <source>
        <strain evidence="3 4">X32</strain>
    </source>
</reference>
<gene>
    <name evidence="3" type="ORF">E0W60_14100</name>
</gene>
<feature type="transmembrane region" description="Helical" evidence="1">
    <location>
        <begin position="21"/>
        <end position="40"/>
    </location>
</feature>
<dbReference type="RefSeq" id="WP_135704696.1">
    <property type="nucleotide sequence ID" value="NZ_CP038635.1"/>
</dbReference>
<dbReference type="Proteomes" id="UP000295294">
    <property type="component" value="Chromosome 2"/>
</dbReference>
<keyword evidence="1" id="KW-1133">Transmembrane helix</keyword>
<keyword evidence="1" id="KW-0812">Transmembrane</keyword>
<dbReference type="KEGG" id="cox:E0W60_14100"/>
<evidence type="ECO:0000259" key="2">
    <source>
        <dbReference type="Pfam" id="PF07811"/>
    </source>
</evidence>
<proteinExistence type="predicted"/>
<dbReference type="EMBL" id="CP038635">
    <property type="protein sequence ID" value="QBY52343.1"/>
    <property type="molecule type" value="Genomic_DNA"/>
</dbReference>
<sequence>MERCRQRRRSQHNRRNGRGVVAVEFALVLVPLLLLVSGVAEYGRAIYQYNALTKATRDAARFLSQYAPSEPNYPLAQAKCMAVYGKTVCEGDVLVKGLSTSMVVVCDRVDSSGCGAKQFANVPIYEGGDSSGPQAGTINLVEVKISGYSYSPIQTYIKVGTLAFSDIATVMRQVL</sequence>